<evidence type="ECO:0000313" key="6">
    <source>
        <dbReference type="EMBL" id="CAH9120864.1"/>
    </source>
</evidence>
<keyword evidence="1" id="KW-0597">Phosphoprotein</keyword>
<keyword evidence="2" id="KW-0489">Methyltransferase</keyword>
<dbReference type="GO" id="GO:0008757">
    <property type="term" value="F:S-adenosylmethionine-dependent methyltransferase activity"/>
    <property type="evidence" value="ECO:0007669"/>
    <property type="project" value="InterPro"/>
</dbReference>
<feature type="non-terminal residue" evidence="6">
    <location>
        <position position="114"/>
    </location>
</feature>
<evidence type="ECO:0000313" key="7">
    <source>
        <dbReference type="Proteomes" id="UP001152523"/>
    </source>
</evidence>
<dbReference type="PANTHER" id="PTHR32183:SF11">
    <property type="entry name" value="THIOL METHYLTRANSFERASE 2-RELATED"/>
    <property type="match status" value="1"/>
</dbReference>
<dbReference type="EMBL" id="CAMAPF010000916">
    <property type="protein sequence ID" value="CAH9120864.1"/>
    <property type="molecule type" value="Genomic_DNA"/>
</dbReference>
<dbReference type="PANTHER" id="PTHR32183">
    <property type="match status" value="1"/>
</dbReference>
<keyword evidence="3" id="KW-0808">Transferase</keyword>
<keyword evidence="7" id="KW-1185">Reference proteome</keyword>
<dbReference type="Proteomes" id="UP001152523">
    <property type="component" value="Unassembled WGS sequence"/>
</dbReference>
<accession>A0AAV0EFJ5</accession>
<organism evidence="6 7">
    <name type="scientific">Cuscuta epithymum</name>
    <dbReference type="NCBI Taxonomy" id="186058"/>
    <lineage>
        <taxon>Eukaryota</taxon>
        <taxon>Viridiplantae</taxon>
        <taxon>Streptophyta</taxon>
        <taxon>Embryophyta</taxon>
        <taxon>Tracheophyta</taxon>
        <taxon>Spermatophyta</taxon>
        <taxon>Magnoliopsida</taxon>
        <taxon>eudicotyledons</taxon>
        <taxon>Gunneridae</taxon>
        <taxon>Pentapetalae</taxon>
        <taxon>asterids</taxon>
        <taxon>lamiids</taxon>
        <taxon>Solanales</taxon>
        <taxon>Convolvulaceae</taxon>
        <taxon>Cuscuteae</taxon>
        <taxon>Cuscuta</taxon>
        <taxon>Cuscuta subgen. Cuscuta</taxon>
    </lineage>
</organism>
<evidence type="ECO:0000256" key="4">
    <source>
        <dbReference type="ARBA" id="ARBA00022691"/>
    </source>
</evidence>
<dbReference type="GO" id="GO:0032259">
    <property type="term" value="P:methylation"/>
    <property type="evidence" value="ECO:0007669"/>
    <property type="project" value="UniProtKB-KW"/>
</dbReference>
<comment type="caution">
    <text evidence="6">The sequence shown here is derived from an EMBL/GenBank/DDBJ whole genome shotgun (WGS) entry which is preliminary data.</text>
</comment>
<reference evidence="6" key="1">
    <citation type="submission" date="2022-07" db="EMBL/GenBank/DDBJ databases">
        <authorList>
            <person name="Macas J."/>
            <person name="Novak P."/>
            <person name="Neumann P."/>
        </authorList>
    </citation>
    <scope>NUCLEOTIDE SEQUENCE</scope>
</reference>
<keyword evidence="4" id="KW-0949">S-adenosyl-L-methionine</keyword>
<evidence type="ECO:0000256" key="1">
    <source>
        <dbReference type="ARBA" id="ARBA00022553"/>
    </source>
</evidence>
<dbReference type="InterPro" id="IPR008854">
    <property type="entry name" value="TPMT"/>
</dbReference>
<evidence type="ECO:0000256" key="3">
    <source>
        <dbReference type="ARBA" id="ARBA00022679"/>
    </source>
</evidence>
<feature type="region of interest" description="Disordered" evidence="5">
    <location>
        <begin position="39"/>
        <end position="71"/>
    </location>
</feature>
<protein>
    <submittedName>
        <fullName evidence="6">Uncharacterized protein</fullName>
    </submittedName>
</protein>
<name>A0AAV0EFJ5_9ASTE</name>
<dbReference type="AlphaFoldDB" id="A0AAV0EFJ5"/>
<dbReference type="PROSITE" id="PS51585">
    <property type="entry name" value="SAM_MT_TPMT"/>
    <property type="match status" value="1"/>
</dbReference>
<evidence type="ECO:0000256" key="2">
    <source>
        <dbReference type="ARBA" id="ARBA00022603"/>
    </source>
</evidence>
<gene>
    <name evidence="6" type="ORF">CEPIT_LOCUS23259</name>
</gene>
<sequence length="114" mass="12759">MRISQSSSRFSTQFPPFLVLGLALNTVRFIAQYSTRHSIKPTRSMASPGGNSNGGGAATEQRVKYPSSTSNPKVDRFHEIVHADPTDGWEKCWEERLTPWDLGQPTPVLVHLHR</sequence>
<proteinExistence type="predicted"/>
<evidence type="ECO:0000256" key="5">
    <source>
        <dbReference type="SAM" id="MobiDB-lite"/>
    </source>
</evidence>